<proteinExistence type="predicted"/>
<feature type="chain" id="PRO_5019409619" evidence="1">
    <location>
        <begin position="20"/>
        <end position="271"/>
    </location>
</feature>
<evidence type="ECO:0000256" key="1">
    <source>
        <dbReference type="SAM" id="SignalP"/>
    </source>
</evidence>
<gene>
    <name evidence="2" type="ORF">DWZ68_06175</name>
</gene>
<dbReference type="EMBL" id="QRPV01000005">
    <property type="protein sequence ID" value="RHM44704.1"/>
    <property type="molecule type" value="Genomic_DNA"/>
</dbReference>
<dbReference type="PROSITE" id="PS51257">
    <property type="entry name" value="PROKAR_LIPOPROTEIN"/>
    <property type="match status" value="1"/>
</dbReference>
<evidence type="ECO:0000313" key="3">
    <source>
        <dbReference type="Proteomes" id="UP000286038"/>
    </source>
</evidence>
<accession>A0A415QL53</accession>
<sequence>MMKKLIYILFAGVIMLFTACEDDYDKLVKEPNDITLNELQLEKFTHVIPDGGFKSGGITFNTKKNSNGTFSGFAYSRRSNRSFTWSGTDAALDSNRFSVYTPRPNQTEVYAVACVKDDDVYFTLDKATVVEYILVANTTYAYFAMNYGKDTGPTPIANPNVPSAPKGIWQTYAPGVERALNLDGDYFKLIIKGFLGDSHTGTVEFYLCCRKGADSANPTFNFLRSDWIKADLQSLGVVDKVVFNIECSYRDNNLQSLIPTWFCLDGIRLQK</sequence>
<dbReference type="Proteomes" id="UP000286038">
    <property type="component" value="Unassembled WGS sequence"/>
</dbReference>
<protein>
    <submittedName>
        <fullName evidence="2">DUF4465 domain-containing protein</fullName>
    </submittedName>
</protein>
<organism evidence="2 3">
    <name type="scientific">Butyricimonas virosa</name>
    <dbReference type="NCBI Taxonomy" id="544645"/>
    <lineage>
        <taxon>Bacteria</taxon>
        <taxon>Pseudomonadati</taxon>
        <taxon>Bacteroidota</taxon>
        <taxon>Bacteroidia</taxon>
        <taxon>Bacteroidales</taxon>
        <taxon>Odoribacteraceae</taxon>
        <taxon>Butyricimonas</taxon>
    </lineage>
</organism>
<comment type="caution">
    <text evidence="2">The sequence shown here is derived from an EMBL/GenBank/DDBJ whole genome shotgun (WGS) entry which is preliminary data.</text>
</comment>
<dbReference type="Pfam" id="PF14717">
    <property type="entry name" value="DUF4465"/>
    <property type="match status" value="1"/>
</dbReference>
<dbReference type="InterPro" id="IPR027828">
    <property type="entry name" value="DUF4465"/>
</dbReference>
<reference evidence="2 3" key="1">
    <citation type="submission" date="2018-08" db="EMBL/GenBank/DDBJ databases">
        <title>A genome reference for cultivated species of the human gut microbiota.</title>
        <authorList>
            <person name="Zou Y."/>
            <person name="Xue W."/>
            <person name="Luo G."/>
        </authorList>
    </citation>
    <scope>NUCLEOTIDE SEQUENCE [LARGE SCALE GENOMIC DNA]</scope>
    <source>
        <strain evidence="2 3">AF34-33</strain>
    </source>
</reference>
<dbReference type="AlphaFoldDB" id="A0A415QL53"/>
<dbReference type="Gene3D" id="2.60.120.1350">
    <property type="entry name" value="Protein of unknown function DUF4465"/>
    <property type="match status" value="1"/>
</dbReference>
<keyword evidence="1" id="KW-0732">Signal</keyword>
<feature type="signal peptide" evidence="1">
    <location>
        <begin position="1"/>
        <end position="19"/>
    </location>
</feature>
<evidence type="ECO:0000313" key="2">
    <source>
        <dbReference type="EMBL" id="RHM44704.1"/>
    </source>
</evidence>
<dbReference type="RefSeq" id="WP_118449412.1">
    <property type="nucleotide sequence ID" value="NZ_CABJDM010000005.1"/>
</dbReference>
<name>A0A415QL53_9BACT</name>